<protein>
    <submittedName>
        <fullName evidence="1">HAD family phosphatase</fullName>
    </submittedName>
</protein>
<dbReference type="PANTHER" id="PTHR18901">
    <property type="entry name" value="2-DEOXYGLUCOSE-6-PHOSPHATE PHOSPHATASE 2"/>
    <property type="match status" value="1"/>
</dbReference>
<name>A0A5C4S4H1_PROVB</name>
<gene>
    <name evidence="1" type="ORF">FGF68_02330</name>
</gene>
<dbReference type="Pfam" id="PF13419">
    <property type="entry name" value="HAD_2"/>
    <property type="match status" value="1"/>
</dbReference>
<evidence type="ECO:0000313" key="2">
    <source>
        <dbReference type="Proteomes" id="UP000309544"/>
    </source>
</evidence>
<dbReference type="RefSeq" id="WP_068867742.1">
    <property type="nucleotide sequence ID" value="NZ_VDCI01000001.1"/>
</dbReference>
<dbReference type="SFLD" id="SFLDG01129">
    <property type="entry name" value="C1.5:_HAD__Beta-PGM__Phosphata"/>
    <property type="match status" value="1"/>
</dbReference>
<comment type="caution">
    <text evidence="1">The sequence shown here is derived from an EMBL/GenBank/DDBJ whole genome shotgun (WGS) entry which is preliminary data.</text>
</comment>
<dbReference type="InterPro" id="IPR023198">
    <property type="entry name" value="PGP-like_dom2"/>
</dbReference>
<dbReference type="PANTHER" id="PTHR18901:SF38">
    <property type="entry name" value="PSEUDOURIDINE-5'-PHOSPHATASE"/>
    <property type="match status" value="1"/>
</dbReference>
<dbReference type="PRINTS" id="PR00413">
    <property type="entry name" value="HADHALOGNASE"/>
</dbReference>
<evidence type="ECO:0000313" key="1">
    <source>
        <dbReference type="EMBL" id="TNJ38037.1"/>
    </source>
</evidence>
<dbReference type="SUPFAM" id="SSF56784">
    <property type="entry name" value="HAD-like"/>
    <property type="match status" value="1"/>
</dbReference>
<dbReference type="AlphaFoldDB" id="A0A5C4S4H1"/>
<dbReference type="SFLD" id="SFLDS00003">
    <property type="entry name" value="Haloacid_Dehalogenase"/>
    <property type="match status" value="1"/>
</dbReference>
<dbReference type="InterPro" id="IPR036412">
    <property type="entry name" value="HAD-like_sf"/>
</dbReference>
<dbReference type="Gene3D" id="1.10.150.240">
    <property type="entry name" value="Putative phosphatase, domain 2"/>
    <property type="match status" value="1"/>
</dbReference>
<reference evidence="1 2" key="1">
    <citation type="submission" date="2019-05" db="EMBL/GenBank/DDBJ databases">
        <title>Draft Whole-Genome sequence of the green sulfur bacterium Prosthecochloris vibrioformis DSM 260.</title>
        <authorList>
            <person name="Meyer T.E."/>
            <person name="Kyndt J.A."/>
        </authorList>
    </citation>
    <scope>NUCLEOTIDE SEQUENCE [LARGE SCALE GENOMIC DNA]</scope>
    <source>
        <strain evidence="1 2">DSM 260</strain>
    </source>
</reference>
<dbReference type="Gene3D" id="3.40.50.1000">
    <property type="entry name" value="HAD superfamily/HAD-like"/>
    <property type="match status" value="1"/>
</dbReference>
<dbReference type="InterPro" id="IPR006439">
    <property type="entry name" value="HAD-SF_hydro_IA"/>
</dbReference>
<dbReference type="CDD" id="cd07505">
    <property type="entry name" value="HAD_BPGM-like"/>
    <property type="match status" value="1"/>
</dbReference>
<dbReference type="InterPro" id="IPR041492">
    <property type="entry name" value="HAD_2"/>
</dbReference>
<accession>A0A5C4S4H1</accession>
<dbReference type="NCBIfam" id="TIGR01509">
    <property type="entry name" value="HAD-SF-IA-v3"/>
    <property type="match status" value="1"/>
</dbReference>
<organism evidence="1 2">
    <name type="scientific">Prosthecochloris vibrioformis</name>
    <name type="common">Chlorobium vibrioforme</name>
    <dbReference type="NCBI Taxonomy" id="1098"/>
    <lineage>
        <taxon>Bacteria</taxon>
        <taxon>Pseudomonadati</taxon>
        <taxon>Chlorobiota</taxon>
        <taxon>Chlorobiia</taxon>
        <taxon>Chlorobiales</taxon>
        <taxon>Chlorobiaceae</taxon>
        <taxon>Prosthecochloris</taxon>
    </lineage>
</organism>
<dbReference type="InterPro" id="IPR023214">
    <property type="entry name" value="HAD_sf"/>
</dbReference>
<proteinExistence type="predicted"/>
<keyword evidence="2" id="KW-1185">Reference proteome</keyword>
<sequence length="213" mass="24173">MIDVVLWDNDGLLFDSEQLFFELTQEVFAEWKLVLTPEYWGREYLDMAKRSRQVARELGLDPELVEPMIRERDRRYLERLAEPVPLRPGVRTVLEELHGKVRMGVVTGSPRHKVDMMHQSAGIASLFEVVVTADDVTMTKPHPEPYLLAVARLRVDPERVLAVEDSVRGLRSAHAAGLRCVAVPNQLTAGHTFELATGVEHDVREVARYLGHS</sequence>
<dbReference type="EMBL" id="VDCI01000001">
    <property type="protein sequence ID" value="TNJ38037.1"/>
    <property type="molecule type" value="Genomic_DNA"/>
</dbReference>
<dbReference type="Proteomes" id="UP000309544">
    <property type="component" value="Unassembled WGS sequence"/>
</dbReference>